<evidence type="ECO:0000256" key="1">
    <source>
        <dbReference type="SAM" id="MobiDB-lite"/>
    </source>
</evidence>
<evidence type="ECO:0000259" key="2">
    <source>
        <dbReference type="Pfam" id="PF13511"/>
    </source>
</evidence>
<evidence type="ECO:0000313" key="4">
    <source>
        <dbReference type="Proteomes" id="UP000294546"/>
    </source>
</evidence>
<sequence>MLKGMAIIGLMIIVNTAQAGVYKCRNAEGRLQYQSMPCEGRESEKVRIDRAPSDPGNVEVRQNQAERGFAERRRQREAEQERLNAKSKAIIGERDRQRRFDDLVRQDRIAIGMTEDQAIKAWGRPCDINRSLNSSGTREQWVYCVGEYERKYLYFDNGILSGMN</sequence>
<name>A0A4R1GDF5_9GAMM</name>
<dbReference type="RefSeq" id="WP_132293463.1">
    <property type="nucleotide sequence ID" value="NZ_SMFU01000009.1"/>
</dbReference>
<feature type="region of interest" description="Disordered" evidence="1">
    <location>
        <begin position="52"/>
        <end position="87"/>
    </location>
</feature>
<dbReference type="Pfam" id="PF13511">
    <property type="entry name" value="DUF4124"/>
    <property type="match status" value="1"/>
</dbReference>
<dbReference type="OrthoDB" id="6120668at2"/>
<feature type="compositionally biased region" description="Basic and acidic residues" evidence="1">
    <location>
        <begin position="68"/>
        <end position="84"/>
    </location>
</feature>
<accession>A0A4R1GDF5</accession>
<keyword evidence="4" id="KW-1185">Reference proteome</keyword>
<reference evidence="3 4" key="1">
    <citation type="submission" date="2019-03" db="EMBL/GenBank/DDBJ databases">
        <title>Genomic Encyclopedia of Archaeal and Bacterial Type Strains, Phase II (KMG-II): from individual species to whole genera.</title>
        <authorList>
            <person name="Goeker M."/>
        </authorList>
    </citation>
    <scope>NUCLEOTIDE SEQUENCE [LARGE SCALE GENOMIC DNA]</scope>
    <source>
        <strain evidence="3 4">DSM 27697</strain>
    </source>
</reference>
<feature type="domain" description="DUF4124" evidence="2">
    <location>
        <begin position="13"/>
        <end position="55"/>
    </location>
</feature>
<comment type="caution">
    <text evidence="3">The sequence shown here is derived from an EMBL/GenBank/DDBJ whole genome shotgun (WGS) entry which is preliminary data.</text>
</comment>
<dbReference type="Proteomes" id="UP000294546">
    <property type="component" value="Unassembled WGS sequence"/>
</dbReference>
<protein>
    <submittedName>
        <fullName evidence="3">Uncharacterized protein DUF4124</fullName>
    </submittedName>
</protein>
<dbReference type="EMBL" id="SMFU01000009">
    <property type="protein sequence ID" value="TCK05878.1"/>
    <property type="molecule type" value="Genomic_DNA"/>
</dbReference>
<gene>
    <name evidence="3" type="ORF">CLV83_2819</name>
</gene>
<dbReference type="InterPro" id="IPR025392">
    <property type="entry name" value="DUF4124"/>
</dbReference>
<organism evidence="3 4">
    <name type="scientific">Marinobacterium mangrovicola</name>
    <dbReference type="NCBI Taxonomy" id="1476959"/>
    <lineage>
        <taxon>Bacteria</taxon>
        <taxon>Pseudomonadati</taxon>
        <taxon>Pseudomonadota</taxon>
        <taxon>Gammaproteobacteria</taxon>
        <taxon>Oceanospirillales</taxon>
        <taxon>Oceanospirillaceae</taxon>
        <taxon>Marinobacterium</taxon>
    </lineage>
</organism>
<evidence type="ECO:0000313" key="3">
    <source>
        <dbReference type="EMBL" id="TCK05878.1"/>
    </source>
</evidence>
<dbReference type="AlphaFoldDB" id="A0A4R1GDF5"/>
<proteinExistence type="predicted"/>